<gene>
    <name evidence="2" type="ORF">OE647_17280</name>
</gene>
<evidence type="ECO:0000313" key="2">
    <source>
        <dbReference type="EMBL" id="MCV2866473.1"/>
    </source>
</evidence>
<dbReference type="InterPro" id="IPR036736">
    <property type="entry name" value="ACP-like_sf"/>
</dbReference>
<proteinExistence type="predicted"/>
<comment type="caution">
    <text evidence="2">The sequence shown here is derived from an EMBL/GenBank/DDBJ whole genome shotgun (WGS) entry which is preliminary data.</text>
</comment>
<sequence>MDELVDYLTRMLEPDEPIEPETELFSSGLLDSVLMVGLIMFIEQKCGIQVRAEDVTLDNFDTPARIERYVESVG</sequence>
<name>A0ABT2Z5Q6_9RHOB</name>
<evidence type="ECO:0000313" key="3">
    <source>
        <dbReference type="Proteomes" id="UP001652503"/>
    </source>
</evidence>
<keyword evidence="3" id="KW-1185">Reference proteome</keyword>
<dbReference type="Pfam" id="PF00550">
    <property type="entry name" value="PP-binding"/>
    <property type="match status" value="1"/>
</dbReference>
<dbReference type="Proteomes" id="UP001652503">
    <property type="component" value="Unassembled WGS sequence"/>
</dbReference>
<dbReference type="InterPro" id="IPR009081">
    <property type="entry name" value="PP-bd_ACP"/>
</dbReference>
<dbReference type="PROSITE" id="PS50075">
    <property type="entry name" value="CARRIER"/>
    <property type="match status" value="1"/>
</dbReference>
<feature type="domain" description="Carrier" evidence="1">
    <location>
        <begin position="1"/>
        <end position="74"/>
    </location>
</feature>
<evidence type="ECO:0000259" key="1">
    <source>
        <dbReference type="PROSITE" id="PS50075"/>
    </source>
</evidence>
<protein>
    <submittedName>
        <fullName evidence="2">Phosphopantetheine-binding protein</fullName>
    </submittedName>
</protein>
<dbReference type="SUPFAM" id="SSF47336">
    <property type="entry name" value="ACP-like"/>
    <property type="match status" value="1"/>
</dbReference>
<reference evidence="2 3" key="1">
    <citation type="submission" date="2022-10" db="EMBL/GenBank/DDBJ databases">
        <title>Defluviimonas sp. nov., isolated from ocean surface water.</title>
        <authorList>
            <person name="He W."/>
            <person name="Wang L."/>
            <person name="Zhang D.-F."/>
        </authorList>
    </citation>
    <scope>NUCLEOTIDE SEQUENCE [LARGE SCALE GENOMIC DNA]</scope>
    <source>
        <strain evidence="2 3">WL0075</strain>
    </source>
</reference>
<dbReference type="Gene3D" id="1.10.1200.10">
    <property type="entry name" value="ACP-like"/>
    <property type="match status" value="1"/>
</dbReference>
<dbReference type="EMBL" id="JAOWLA010000019">
    <property type="protein sequence ID" value="MCV2866473.1"/>
    <property type="molecule type" value="Genomic_DNA"/>
</dbReference>
<organism evidence="2 3">
    <name type="scientific">Albidovulum sediminicola</name>
    <dbReference type="NCBI Taxonomy" id="2984331"/>
    <lineage>
        <taxon>Bacteria</taxon>
        <taxon>Pseudomonadati</taxon>
        <taxon>Pseudomonadota</taxon>
        <taxon>Alphaproteobacteria</taxon>
        <taxon>Rhodobacterales</taxon>
        <taxon>Paracoccaceae</taxon>
        <taxon>Albidovulum</taxon>
    </lineage>
</organism>
<accession>A0ABT2Z5Q6</accession>